<evidence type="ECO:0000256" key="2">
    <source>
        <dbReference type="ARBA" id="ARBA00022475"/>
    </source>
</evidence>
<dbReference type="PANTHER" id="PTHR34697:SF2">
    <property type="entry name" value="PHOSPHATIDYLGLYCEROL LYSYLTRANSFERASE"/>
    <property type="match status" value="1"/>
</dbReference>
<dbReference type="GO" id="GO:0016755">
    <property type="term" value="F:aminoacyltransferase activity"/>
    <property type="evidence" value="ECO:0007669"/>
    <property type="project" value="TreeGrafter"/>
</dbReference>
<evidence type="ECO:0000256" key="4">
    <source>
        <dbReference type="ARBA" id="ARBA00022989"/>
    </source>
</evidence>
<dbReference type="SUPFAM" id="SSF55729">
    <property type="entry name" value="Acyl-CoA N-acyltransferases (Nat)"/>
    <property type="match status" value="1"/>
</dbReference>
<evidence type="ECO:0000256" key="1">
    <source>
        <dbReference type="ARBA" id="ARBA00004651"/>
    </source>
</evidence>
<sequence length="244" mass="27484">QALLPVAQELGLVSVPIGEEGHLHLESFGLEGGRTKSLRQSRSRLLRQGLTFEFWEAPHSPHQLNLLSAVSQGWLAAKRFRESRFGLGWFDRDYLEQCSVAVVRDAREKVQAFASCFYPASGNAVGLDLLRHLPSAPTGIMDLLVVELALHHQECGYRMLNLGLSPLASEVSASGWTHHSLAAARRVLQTLVPYNFGGLRRFKNKFRPEWQPRYMLLPRRRDLIPAALMAWSVEPRLSGLWLNP</sequence>
<reference evidence="7 8" key="1">
    <citation type="submission" date="2020-03" db="EMBL/GenBank/DDBJ databases">
        <title>Metabolic flexibility allows generalist bacteria to become dominant in a frequently disturbed ecosystem.</title>
        <authorList>
            <person name="Chen Y.-J."/>
            <person name="Leung P.M."/>
            <person name="Bay S.K."/>
            <person name="Hugenholtz P."/>
            <person name="Kessler A.J."/>
            <person name="Shelley G."/>
            <person name="Waite D.W."/>
            <person name="Cook P.L."/>
            <person name="Greening C."/>
        </authorList>
    </citation>
    <scope>NUCLEOTIDE SEQUENCE [LARGE SCALE GENOMIC DNA]</scope>
    <source>
        <strain evidence="7">SS_bin_28</strain>
    </source>
</reference>
<feature type="domain" description="Phosphatidylglycerol lysyltransferase C-terminal" evidence="6">
    <location>
        <begin position="3"/>
        <end position="216"/>
    </location>
</feature>
<evidence type="ECO:0000313" key="8">
    <source>
        <dbReference type="Proteomes" id="UP000547674"/>
    </source>
</evidence>
<evidence type="ECO:0000256" key="5">
    <source>
        <dbReference type="ARBA" id="ARBA00023136"/>
    </source>
</evidence>
<organism evidence="7 8">
    <name type="scientific">Eiseniibacteriota bacterium</name>
    <dbReference type="NCBI Taxonomy" id="2212470"/>
    <lineage>
        <taxon>Bacteria</taxon>
        <taxon>Candidatus Eiseniibacteriota</taxon>
    </lineage>
</organism>
<dbReference type="GO" id="GO:0005886">
    <property type="term" value="C:plasma membrane"/>
    <property type="evidence" value="ECO:0007669"/>
    <property type="project" value="UniProtKB-SubCell"/>
</dbReference>
<name>A0A7Y2EB49_UNCEI</name>
<evidence type="ECO:0000256" key="3">
    <source>
        <dbReference type="ARBA" id="ARBA00022692"/>
    </source>
</evidence>
<dbReference type="InterPro" id="IPR051211">
    <property type="entry name" value="PG_lysyltransferase"/>
</dbReference>
<dbReference type="Pfam" id="PF09924">
    <property type="entry name" value="LPG_synthase_C"/>
    <property type="match status" value="1"/>
</dbReference>
<dbReference type="Proteomes" id="UP000547674">
    <property type="component" value="Unassembled WGS sequence"/>
</dbReference>
<evidence type="ECO:0000259" key="6">
    <source>
        <dbReference type="Pfam" id="PF09924"/>
    </source>
</evidence>
<accession>A0A7Y2EB49</accession>
<evidence type="ECO:0000313" key="7">
    <source>
        <dbReference type="EMBL" id="NNF07870.1"/>
    </source>
</evidence>
<keyword evidence="5" id="KW-0472">Membrane</keyword>
<dbReference type="AlphaFoldDB" id="A0A7Y2EB49"/>
<keyword evidence="4" id="KW-1133">Transmembrane helix</keyword>
<dbReference type="InterPro" id="IPR024320">
    <property type="entry name" value="LPG_synthase_C"/>
</dbReference>
<dbReference type="InterPro" id="IPR016181">
    <property type="entry name" value="Acyl_CoA_acyltransferase"/>
</dbReference>
<feature type="non-terminal residue" evidence="7">
    <location>
        <position position="1"/>
    </location>
</feature>
<proteinExistence type="predicted"/>
<comment type="caution">
    <text evidence="7">The sequence shown here is derived from an EMBL/GenBank/DDBJ whole genome shotgun (WGS) entry which is preliminary data.</text>
</comment>
<comment type="subcellular location">
    <subcellularLocation>
        <location evidence="1">Cell membrane</location>
        <topology evidence="1">Multi-pass membrane protein</topology>
    </subcellularLocation>
</comment>
<dbReference type="PANTHER" id="PTHR34697">
    <property type="entry name" value="PHOSPHATIDYLGLYCEROL LYSYLTRANSFERASE"/>
    <property type="match status" value="1"/>
</dbReference>
<dbReference type="GO" id="GO:0055091">
    <property type="term" value="P:phospholipid homeostasis"/>
    <property type="evidence" value="ECO:0007669"/>
    <property type="project" value="TreeGrafter"/>
</dbReference>
<keyword evidence="2" id="KW-1003">Cell membrane</keyword>
<protein>
    <submittedName>
        <fullName evidence="7">DUF2156 domain-containing protein</fullName>
    </submittedName>
</protein>
<dbReference type="EMBL" id="JABDJR010000561">
    <property type="protein sequence ID" value="NNF07870.1"/>
    <property type="molecule type" value="Genomic_DNA"/>
</dbReference>
<gene>
    <name evidence="7" type="ORF">HKN21_13990</name>
</gene>
<keyword evidence="3" id="KW-0812">Transmembrane</keyword>